<dbReference type="InterPro" id="IPR017441">
    <property type="entry name" value="Protein_kinase_ATP_BS"/>
</dbReference>
<dbReference type="AlphaFoldDB" id="A0A2S9XXC9"/>
<feature type="binding site" evidence="6">
    <location>
        <position position="46"/>
    </location>
    <ligand>
        <name>ATP</name>
        <dbReference type="ChEBI" id="CHEBI:30616"/>
    </ligand>
</feature>
<comment type="subcellular location">
    <subcellularLocation>
        <location evidence="1">Membrane</location>
        <topology evidence="1">Single-pass membrane protein</topology>
    </subcellularLocation>
</comment>
<keyword evidence="2 11" id="KW-0808">Transferase</keyword>
<dbReference type="PROSITE" id="PS01033">
    <property type="entry name" value="GLOBIN"/>
    <property type="match status" value="1"/>
</dbReference>
<dbReference type="GO" id="GO:0051536">
    <property type="term" value="F:iron-sulfur cluster binding"/>
    <property type="evidence" value="ECO:0007669"/>
    <property type="project" value="InterPro"/>
</dbReference>
<dbReference type="Gene3D" id="1.10.510.10">
    <property type="entry name" value="Transferase(Phosphotransferase) domain 1"/>
    <property type="match status" value="1"/>
</dbReference>
<feature type="compositionally biased region" description="Low complexity" evidence="7">
    <location>
        <begin position="798"/>
        <end position="812"/>
    </location>
</feature>
<evidence type="ECO:0000259" key="10">
    <source>
        <dbReference type="PROSITE" id="PS51085"/>
    </source>
</evidence>
<dbReference type="SMART" id="SM00220">
    <property type="entry name" value="S_TKc"/>
    <property type="match status" value="1"/>
</dbReference>
<evidence type="ECO:0000256" key="5">
    <source>
        <dbReference type="ARBA" id="ARBA00022840"/>
    </source>
</evidence>
<organism evidence="11 12">
    <name type="scientific">Enhygromyxa salina</name>
    <dbReference type="NCBI Taxonomy" id="215803"/>
    <lineage>
        <taxon>Bacteria</taxon>
        <taxon>Pseudomonadati</taxon>
        <taxon>Myxococcota</taxon>
        <taxon>Polyangia</taxon>
        <taxon>Nannocystales</taxon>
        <taxon>Nannocystaceae</taxon>
        <taxon>Enhygromyxa</taxon>
    </lineage>
</organism>
<dbReference type="Gene3D" id="3.10.20.30">
    <property type="match status" value="1"/>
</dbReference>
<dbReference type="PROSITE" id="PS00107">
    <property type="entry name" value="PROTEIN_KINASE_ATP"/>
    <property type="match status" value="1"/>
</dbReference>
<dbReference type="PROSITE" id="PS00108">
    <property type="entry name" value="PROTEIN_KINASE_ST"/>
    <property type="match status" value="1"/>
</dbReference>
<dbReference type="PROSITE" id="PS50011">
    <property type="entry name" value="PROTEIN_KINASE_DOM"/>
    <property type="match status" value="1"/>
</dbReference>
<dbReference type="PANTHER" id="PTHR43289:SF34">
    <property type="entry name" value="SERINE_THREONINE-PROTEIN KINASE YBDM-RELATED"/>
    <property type="match status" value="1"/>
</dbReference>
<accession>A0A2S9XXC9</accession>
<evidence type="ECO:0000256" key="1">
    <source>
        <dbReference type="ARBA" id="ARBA00004167"/>
    </source>
</evidence>
<dbReference type="Gene3D" id="1.10.490.10">
    <property type="entry name" value="Globins"/>
    <property type="match status" value="1"/>
</dbReference>
<dbReference type="RefSeq" id="WP_181197833.1">
    <property type="nucleotide sequence ID" value="NZ_PVNK01000153.1"/>
</dbReference>
<dbReference type="GO" id="GO:0005524">
    <property type="term" value="F:ATP binding"/>
    <property type="evidence" value="ECO:0007669"/>
    <property type="project" value="UniProtKB-UniRule"/>
</dbReference>
<dbReference type="Proteomes" id="UP000237968">
    <property type="component" value="Unassembled WGS sequence"/>
</dbReference>
<dbReference type="PANTHER" id="PTHR43289">
    <property type="entry name" value="MITOGEN-ACTIVATED PROTEIN KINASE KINASE KINASE 20-RELATED"/>
    <property type="match status" value="1"/>
</dbReference>
<keyword evidence="4 11" id="KW-0418">Kinase</keyword>
<dbReference type="PROSITE" id="PS51085">
    <property type="entry name" value="2FE2S_FER_2"/>
    <property type="match status" value="1"/>
</dbReference>
<evidence type="ECO:0000256" key="4">
    <source>
        <dbReference type="ARBA" id="ARBA00022777"/>
    </source>
</evidence>
<proteinExistence type="predicted"/>
<dbReference type="InterPro" id="IPR029787">
    <property type="entry name" value="Nucleotide_cyclase"/>
</dbReference>
<dbReference type="SUPFAM" id="SSF54292">
    <property type="entry name" value="2Fe-2S ferredoxin-like"/>
    <property type="match status" value="1"/>
</dbReference>
<dbReference type="EMBL" id="PVNK01000153">
    <property type="protein sequence ID" value="PRP97537.1"/>
    <property type="molecule type" value="Genomic_DNA"/>
</dbReference>
<comment type="caution">
    <text evidence="11">The sequence shown here is derived from an EMBL/GenBank/DDBJ whole genome shotgun (WGS) entry which is preliminary data.</text>
</comment>
<evidence type="ECO:0000256" key="6">
    <source>
        <dbReference type="PROSITE-ProRule" id="PRU10141"/>
    </source>
</evidence>
<reference evidence="11 12" key="1">
    <citation type="submission" date="2018-03" db="EMBL/GenBank/DDBJ databases">
        <title>Draft Genome Sequences of the Obligatory Marine Myxobacteria Enhygromyxa salina SWB005.</title>
        <authorList>
            <person name="Poehlein A."/>
            <person name="Moghaddam J.A."/>
            <person name="Harms H."/>
            <person name="Alanjari M."/>
            <person name="Koenig G.M."/>
            <person name="Daniel R."/>
            <person name="Schaeberle T.F."/>
        </authorList>
    </citation>
    <scope>NUCLEOTIDE SEQUENCE [LARGE SCALE GENOMIC DNA]</scope>
    <source>
        <strain evidence="11 12">SWB005</strain>
    </source>
</reference>
<dbReference type="InterPro" id="IPR012675">
    <property type="entry name" value="Beta-grasp_dom_sf"/>
</dbReference>
<feature type="domain" description="Globin" evidence="8">
    <location>
        <begin position="653"/>
        <end position="789"/>
    </location>
</feature>
<dbReference type="SUPFAM" id="SSF55073">
    <property type="entry name" value="Nucleotide cyclase"/>
    <property type="match status" value="1"/>
</dbReference>
<evidence type="ECO:0000259" key="9">
    <source>
        <dbReference type="PROSITE" id="PS50011"/>
    </source>
</evidence>
<feature type="region of interest" description="Disordered" evidence="7">
    <location>
        <begin position="787"/>
        <end position="812"/>
    </location>
</feature>
<name>A0A2S9XXC9_9BACT</name>
<keyword evidence="12" id="KW-1185">Reference proteome</keyword>
<dbReference type="InterPro" id="IPR000719">
    <property type="entry name" value="Prot_kinase_dom"/>
</dbReference>
<evidence type="ECO:0000259" key="8">
    <source>
        <dbReference type="PROSITE" id="PS01033"/>
    </source>
</evidence>
<feature type="domain" description="2Fe-2S ferredoxin-type" evidence="10">
    <location>
        <begin position="370"/>
        <end position="471"/>
    </location>
</feature>
<evidence type="ECO:0000313" key="11">
    <source>
        <dbReference type="EMBL" id="PRP97537.1"/>
    </source>
</evidence>
<dbReference type="GO" id="GO:0016020">
    <property type="term" value="C:membrane"/>
    <property type="evidence" value="ECO:0007669"/>
    <property type="project" value="UniProtKB-SubCell"/>
</dbReference>
<dbReference type="InterPro" id="IPR009050">
    <property type="entry name" value="Globin-like_sf"/>
</dbReference>
<dbReference type="Pfam" id="PF00042">
    <property type="entry name" value="Globin"/>
    <property type="match status" value="1"/>
</dbReference>
<dbReference type="InterPro" id="IPR012292">
    <property type="entry name" value="Globin/Proto"/>
</dbReference>
<dbReference type="CDD" id="cd12131">
    <property type="entry name" value="HGbI-like"/>
    <property type="match status" value="1"/>
</dbReference>
<evidence type="ECO:0000313" key="12">
    <source>
        <dbReference type="Proteomes" id="UP000237968"/>
    </source>
</evidence>
<keyword evidence="5 6" id="KW-0067">ATP-binding</keyword>
<evidence type="ECO:0000256" key="7">
    <source>
        <dbReference type="SAM" id="MobiDB-lite"/>
    </source>
</evidence>
<keyword evidence="3 6" id="KW-0547">Nucleotide-binding</keyword>
<dbReference type="InterPro" id="IPR008271">
    <property type="entry name" value="Ser/Thr_kinase_AS"/>
</dbReference>
<dbReference type="Pfam" id="PF00069">
    <property type="entry name" value="Pkinase"/>
    <property type="match status" value="1"/>
</dbReference>
<feature type="domain" description="Protein kinase" evidence="9">
    <location>
        <begin position="17"/>
        <end position="294"/>
    </location>
</feature>
<dbReference type="InterPro" id="IPR036010">
    <property type="entry name" value="2Fe-2S_ferredoxin-like_sf"/>
</dbReference>
<dbReference type="InterPro" id="IPR001041">
    <property type="entry name" value="2Fe-2S_ferredoxin-type"/>
</dbReference>
<dbReference type="GO" id="GO:0019825">
    <property type="term" value="F:oxygen binding"/>
    <property type="evidence" value="ECO:0007669"/>
    <property type="project" value="InterPro"/>
</dbReference>
<dbReference type="GO" id="GO:0004674">
    <property type="term" value="F:protein serine/threonine kinase activity"/>
    <property type="evidence" value="ECO:0007669"/>
    <property type="project" value="UniProtKB-EC"/>
</dbReference>
<evidence type="ECO:0000256" key="2">
    <source>
        <dbReference type="ARBA" id="ARBA00022679"/>
    </source>
</evidence>
<dbReference type="EC" id="2.7.11.1" evidence="11"/>
<gene>
    <name evidence="11" type="primary">pkn1_11</name>
    <name evidence="11" type="ORF">ENSA5_33340</name>
</gene>
<protein>
    <submittedName>
        <fullName evidence="11">Serine/threonine-protein kinase Pkn1</fullName>
        <ecNumber evidence="11">2.7.11.1</ecNumber>
    </submittedName>
</protein>
<dbReference type="GO" id="GO:0020037">
    <property type="term" value="F:heme binding"/>
    <property type="evidence" value="ECO:0007669"/>
    <property type="project" value="InterPro"/>
</dbReference>
<dbReference type="SUPFAM" id="SSF46458">
    <property type="entry name" value="Globin-like"/>
    <property type="match status" value="1"/>
</dbReference>
<dbReference type="CDD" id="cd14014">
    <property type="entry name" value="STKc_PknB_like"/>
    <property type="match status" value="1"/>
</dbReference>
<evidence type="ECO:0000256" key="3">
    <source>
        <dbReference type="ARBA" id="ARBA00022741"/>
    </source>
</evidence>
<sequence length="812" mass="87571">MGPPTKLEPNSLVGEDFKIERRLGEGGMGVVYAARQLTTGHERAVKVMHSPFALDLRSRERFEQEARIGARILSDHVVQVIAAGVDEQTHTPWIAMELLAGQDLERHIQTRGPLPLADAALVSGQVIHAVAAAHDVDVVHRDIKPENIFLSVSRVVGVPFMVKILDFGIAKLRSSARAATVAVGTPGYMAPEQSQSSEDLGPPADVWSLGLVVFRMLTGSPFWRAAAEGMDMPRLWREMLIDPIPRATERAAEYGAEQRLPPGFDEWFAACVEREPSLRFQHARAAGLALDEVFRAAGVTNLPSLSPNTAGPGLSAAIHEVHNAHAAAPGGTLFMSRTFGPDATSAQLTPAQLTSTQTTAREPNFSLTTHRVSFREPGERLVALANEGDNLLEVSLAAGVPHYHACGGKAQCSTCRVVVLQGSAALGPRTEAEAKVAQRRKWPKTTRLACQARIYGPCTVKRLVVDPNDATMADIRRTTEGGAARSQPATALVLRLEGIDEVLAHGFPDDAIHVLERCLAPLEELLEDNGGRMAGFDGATAIAAFAPGADGVRRALRVALRASARIRRLNPYLLKHFGAQVSTAAGLGGGILLEGKATTNSHTGQVLMGAAIREARRACGFATPGQVMAPSALLEGLELICTEGPEQLSIIHDFAKSDVVYLVQTSFDRIEGRALAFAEAFYADLFERHPDSIALFEHSDMQRQHKMLTDTLALAVRGLDNFAKIEDAVRELGERHVDYGATLRDYKFVGQALLATLERFLGDAFTPEAELAWREVYSTLVRTMTMTPTMTPPPTTPPTTTTTPTPTTTTTG</sequence>
<dbReference type="SUPFAM" id="SSF56112">
    <property type="entry name" value="Protein kinase-like (PK-like)"/>
    <property type="match status" value="1"/>
</dbReference>
<dbReference type="Pfam" id="PF00111">
    <property type="entry name" value="Fer2"/>
    <property type="match status" value="1"/>
</dbReference>
<dbReference type="InterPro" id="IPR000971">
    <property type="entry name" value="Globin"/>
</dbReference>
<dbReference type="Gene3D" id="3.30.70.1230">
    <property type="entry name" value="Nucleotide cyclase"/>
    <property type="match status" value="1"/>
</dbReference>
<dbReference type="CDD" id="cd00207">
    <property type="entry name" value="fer2"/>
    <property type="match status" value="1"/>
</dbReference>
<dbReference type="Gene3D" id="3.30.200.20">
    <property type="entry name" value="Phosphorylase Kinase, domain 1"/>
    <property type="match status" value="1"/>
</dbReference>
<dbReference type="InterPro" id="IPR011009">
    <property type="entry name" value="Kinase-like_dom_sf"/>
</dbReference>